<dbReference type="Pfam" id="PF00042">
    <property type="entry name" value="Globin"/>
    <property type="match status" value="1"/>
</dbReference>
<dbReference type="Gene3D" id="1.10.490.10">
    <property type="entry name" value="Globins"/>
    <property type="match status" value="1"/>
</dbReference>
<keyword evidence="4" id="KW-1185">Reference proteome</keyword>
<dbReference type="InterPro" id="IPR012292">
    <property type="entry name" value="Globin/Proto"/>
</dbReference>
<dbReference type="SUPFAM" id="SSF46458">
    <property type="entry name" value="Globin-like"/>
    <property type="match status" value="1"/>
</dbReference>
<dbReference type="Proteomes" id="UP000837801">
    <property type="component" value="Unassembled WGS sequence"/>
</dbReference>
<dbReference type="PANTHER" id="PTHR43396">
    <property type="entry name" value="FLAVOHEMOPROTEIN"/>
    <property type="match status" value="1"/>
</dbReference>
<dbReference type="CDD" id="cd01040">
    <property type="entry name" value="Mb-like"/>
    <property type="match status" value="1"/>
</dbReference>
<dbReference type="GO" id="GO:0020037">
    <property type="term" value="F:heme binding"/>
    <property type="evidence" value="ECO:0007669"/>
    <property type="project" value="InterPro"/>
</dbReference>
<dbReference type="InterPro" id="IPR044399">
    <property type="entry name" value="Mb-like_M"/>
</dbReference>
<dbReference type="AlphaFoldDB" id="A0A9P0QW73"/>
<dbReference type="GO" id="GO:0008941">
    <property type="term" value="F:nitric oxide dioxygenase NAD(P)H activity"/>
    <property type="evidence" value="ECO:0007669"/>
    <property type="project" value="TreeGrafter"/>
</dbReference>
<feature type="region of interest" description="Disordered" evidence="1">
    <location>
        <begin position="322"/>
        <end position="349"/>
    </location>
</feature>
<evidence type="ECO:0000313" key="4">
    <source>
        <dbReference type="Proteomes" id="UP000837801"/>
    </source>
</evidence>
<evidence type="ECO:0000313" key="3">
    <source>
        <dbReference type="EMBL" id="CAH2355677.1"/>
    </source>
</evidence>
<proteinExistence type="predicted"/>
<feature type="domain" description="Globin" evidence="2">
    <location>
        <begin position="163"/>
        <end position="298"/>
    </location>
</feature>
<comment type="caution">
    <text evidence="3">The sequence shown here is derived from an EMBL/GenBank/DDBJ whole genome shotgun (WGS) entry which is preliminary data.</text>
</comment>
<organism evidence="3 4">
    <name type="scientific">[Candida] railenensis</name>
    <dbReference type="NCBI Taxonomy" id="45579"/>
    <lineage>
        <taxon>Eukaryota</taxon>
        <taxon>Fungi</taxon>
        <taxon>Dikarya</taxon>
        <taxon>Ascomycota</taxon>
        <taxon>Saccharomycotina</taxon>
        <taxon>Pichiomycetes</taxon>
        <taxon>Debaryomycetaceae</taxon>
        <taxon>Kurtzmaniella</taxon>
    </lineage>
</organism>
<sequence>MATLSSYSSNASFNNMPSSSLTSSIVARNSRLSSLNPIRSSKQLPPPPITNPNPNSHSNNNPHKNSSFNQFGLLTPDDSENFALTRVDTNSSIDSQFSVQSHYKVTLNFSKKEIELVRYTWNKLLLEEPVVTKKSVLPQMPGQFPIETDLHVKHAAGAGNSAAANSASKSLNFVKQTSSTAMASSLFCRQLYGNLLQMEPKLEKMFPSVRHQAVAFAGVMSLAISQLENISNIDDYLTKLGKRHARILCIEAPQFELMGEALIQTFHERFGQRFNQDLEILWIKLYMYLANSMIQFGMDPKLKLNRTDNTGLSRDHLFEHNKLDSDENLPQSDNFSMLGGDPATRSTSYSTSVVSTHGDYFDNRKGSVSTQQTSVLTNQPSMQNIQEGVESTNISAKSGKKKKSRTSIRTKTKENCVIV</sequence>
<dbReference type="EMBL" id="CAKXYY010000031">
    <property type="protein sequence ID" value="CAH2355677.1"/>
    <property type="molecule type" value="Genomic_DNA"/>
</dbReference>
<accession>A0A9P0QW73</accession>
<feature type="region of interest" description="Disordered" evidence="1">
    <location>
        <begin position="35"/>
        <end position="72"/>
    </location>
</feature>
<reference evidence="3" key="1">
    <citation type="submission" date="2022-03" db="EMBL/GenBank/DDBJ databases">
        <authorList>
            <person name="Legras J.-L."/>
            <person name="Devillers H."/>
            <person name="Grondin C."/>
        </authorList>
    </citation>
    <scope>NUCLEOTIDE SEQUENCE</scope>
    <source>
        <strain evidence="3">CLIB 1423</strain>
    </source>
</reference>
<name>A0A9P0QW73_9ASCO</name>
<evidence type="ECO:0000259" key="2">
    <source>
        <dbReference type="PROSITE" id="PS01033"/>
    </source>
</evidence>
<dbReference type="GO" id="GO:0071949">
    <property type="term" value="F:FAD binding"/>
    <property type="evidence" value="ECO:0007669"/>
    <property type="project" value="TreeGrafter"/>
</dbReference>
<dbReference type="PANTHER" id="PTHR43396:SF6">
    <property type="entry name" value="ABL201WP"/>
    <property type="match status" value="1"/>
</dbReference>
<protein>
    <submittedName>
        <fullName evidence="3">Uncharacterized globin-like protein</fullName>
    </submittedName>
</protein>
<dbReference type="GO" id="GO:0046210">
    <property type="term" value="P:nitric oxide catabolic process"/>
    <property type="evidence" value="ECO:0007669"/>
    <property type="project" value="TreeGrafter"/>
</dbReference>
<gene>
    <name evidence="3" type="ORF">CLIB1423_31S00342</name>
</gene>
<dbReference type="InterPro" id="IPR009050">
    <property type="entry name" value="Globin-like_sf"/>
</dbReference>
<dbReference type="PROSITE" id="PS01033">
    <property type="entry name" value="GLOBIN"/>
    <property type="match status" value="1"/>
</dbReference>
<dbReference type="GO" id="GO:0071500">
    <property type="term" value="P:cellular response to nitrosative stress"/>
    <property type="evidence" value="ECO:0007669"/>
    <property type="project" value="TreeGrafter"/>
</dbReference>
<dbReference type="InterPro" id="IPR000971">
    <property type="entry name" value="Globin"/>
</dbReference>
<feature type="compositionally biased region" description="Low complexity" evidence="1">
    <location>
        <begin position="52"/>
        <end position="67"/>
    </location>
</feature>
<dbReference type="GO" id="GO:0019825">
    <property type="term" value="F:oxygen binding"/>
    <property type="evidence" value="ECO:0007669"/>
    <property type="project" value="InterPro"/>
</dbReference>
<dbReference type="OrthoDB" id="436496at2759"/>
<evidence type="ECO:0000256" key="1">
    <source>
        <dbReference type="SAM" id="MobiDB-lite"/>
    </source>
</evidence>